<dbReference type="AlphaFoldDB" id="A0A655BKY7"/>
<evidence type="ECO:0000313" key="1">
    <source>
        <dbReference type="EMBL" id="CNT55662.1"/>
    </source>
</evidence>
<name>A0A655BKY7_SALET</name>
<gene>
    <name evidence="1" type="ORF">ERS008198_00124</name>
</gene>
<dbReference type="Proteomes" id="UP000041314">
    <property type="component" value="Unassembled WGS sequence"/>
</dbReference>
<dbReference type="EMBL" id="CQPA01000001">
    <property type="protein sequence ID" value="CNT55662.1"/>
    <property type="molecule type" value="Genomic_DNA"/>
</dbReference>
<organism evidence="1 2">
    <name type="scientific">Salmonella enterica subsp. enterica serovar Bovismorbificans</name>
    <dbReference type="NCBI Taxonomy" id="58097"/>
    <lineage>
        <taxon>Bacteria</taxon>
        <taxon>Pseudomonadati</taxon>
        <taxon>Pseudomonadota</taxon>
        <taxon>Gammaproteobacteria</taxon>
        <taxon>Enterobacterales</taxon>
        <taxon>Enterobacteriaceae</taxon>
        <taxon>Salmonella</taxon>
    </lineage>
</organism>
<protein>
    <submittedName>
        <fullName evidence="1">Uncharacterized protein</fullName>
    </submittedName>
</protein>
<accession>A0A655BKY7</accession>
<sequence>MGQRRSVWIIAAFIAFDFDARKTVLVDGKARDLNFRQVCFHRNRSKAMGSGALFFKGGDIVVV</sequence>
<reference evidence="1 2" key="1">
    <citation type="submission" date="2015-03" db="EMBL/GenBank/DDBJ databases">
        <authorList>
            <consortium name="Pathogen Informatics"/>
        </authorList>
    </citation>
    <scope>NUCLEOTIDE SEQUENCE [LARGE SCALE GENOMIC DNA]</scope>
    <source>
        <strain evidence="1 2">A1104</strain>
    </source>
</reference>
<evidence type="ECO:0000313" key="2">
    <source>
        <dbReference type="Proteomes" id="UP000041314"/>
    </source>
</evidence>
<proteinExistence type="predicted"/>